<feature type="coiled-coil region" evidence="1">
    <location>
        <begin position="323"/>
        <end position="367"/>
    </location>
</feature>
<keyword evidence="1" id="KW-0175">Coiled coil</keyword>
<proteinExistence type="predicted"/>
<comment type="caution">
    <text evidence="2">The sequence shown here is derived from an EMBL/GenBank/DDBJ whole genome shotgun (WGS) entry which is preliminary data.</text>
</comment>
<name>A0A6A4RF90_9RHOB</name>
<accession>A0A6A4RF90</accession>
<organism evidence="2 3">
    <name type="scientific">Parasedimentitalea maritima</name>
    <dbReference type="NCBI Taxonomy" id="2578117"/>
    <lineage>
        <taxon>Bacteria</taxon>
        <taxon>Pseudomonadati</taxon>
        <taxon>Pseudomonadota</taxon>
        <taxon>Alphaproteobacteria</taxon>
        <taxon>Rhodobacterales</taxon>
        <taxon>Paracoccaceae</taxon>
        <taxon>Parasedimentitalea</taxon>
    </lineage>
</organism>
<evidence type="ECO:0000313" key="3">
    <source>
        <dbReference type="Proteomes" id="UP000441586"/>
    </source>
</evidence>
<dbReference type="EMBL" id="WSFO01000002">
    <property type="protein sequence ID" value="KAE9631760.1"/>
    <property type="molecule type" value="Genomic_DNA"/>
</dbReference>
<dbReference type="RefSeq" id="WP_158977777.1">
    <property type="nucleotide sequence ID" value="NZ_WSFO01000002.1"/>
</dbReference>
<evidence type="ECO:0000313" key="2">
    <source>
        <dbReference type="EMBL" id="KAE9631760.1"/>
    </source>
</evidence>
<dbReference type="Proteomes" id="UP000441586">
    <property type="component" value="Unassembled WGS sequence"/>
</dbReference>
<gene>
    <name evidence="2" type="ORF">GP644_05500</name>
</gene>
<reference evidence="2 3" key="1">
    <citation type="submission" date="2019-12" db="EMBL/GenBank/DDBJ databases">
        <authorList>
            <person name="Zhang Y.-J."/>
        </authorList>
    </citation>
    <scope>NUCLEOTIDE SEQUENCE [LARGE SCALE GENOMIC DNA]</scope>
    <source>
        <strain evidence="2 3">H18S-6</strain>
    </source>
</reference>
<dbReference type="AlphaFoldDB" id="A0A6A4RF90"/>
<sequence>MTELTSTQLTFLANYLHVVPSAGMFKRKKAKQNAEIEHNEKVKQDYQSYLEKKAEVDSLLDAIRAMLGQCSQALKSIPKGQVNAEVLDFRETVVALTKSFTSIKQAVDGIHVSITNADSENPEFEQGRRSLGTHQVNLAYLKAKIPDQPKLIEDGTIGVLFKKLAEIQSLKQFEDTNLLSESIVRLELPDEVAERQRSQALADHDLLCRKCRDRIDAMIVDAQNPDKASLRDSLVSSAGDLVEKLKGDRQPIIDSLINAINGHAHDKIAQLMADGSPVAAREMQRAKIITESLKTLNRQTDALTLDVTELRVAFADAKPGVAKREAAAAFHEAQAQLDELVARKRRLEAYEALMAQHAAKIAEAESELWEWFEDPVETVTNLLADPETKLRPPGEPSLEMLVGNGGMYFNQANQYETDRKRVVLDAKLFPDEEEITYLDEDQFNILMSIIDEGKKLAEAGKNPEAEFAFIKARSLHQVFRESARMALPPAQEPPLSEIEKLNKQLAALNVELDRFWGRGGDEQNTLRTQLKKITKARDIEVAKDVPDVASIQAHTDNFDKALAQAIAAYVPQQRDQLARDRAQDAKNEILQGLLSMYNTKELQEAQLADVPSDKLLVIEQDGVTKYFEIKTERGGTQDKVSDKHIPREAMDLLLEQATMLELLAQSQSPDCFAEIEAAVAKGQADLAAISKGGPDYDYVAKQVKECTKLLAAKRFSSWVPDGLYELKVEFENFKDNYITGYLPAKAKLKVDELHAALEAKKVEATALSKAYDKAEIVVKRVEAKLAGGKKAPKPNLADQLRDLIKKGPGALMLGYTSAPGELKEADALLARMKKALEDIGPALESDGLEGEFKSDINTARQTLETKSETGIRTAKAKAEAIEAKIDGKMAEFDPSSNGLRVLEDFAKFLEKEAKGASDRKAAVAEFESGKEKVEASLKHAAETLEKEKSTLASYTEYKNVYDAMKAQFDATKKITDPVQGVAQIKPQISSAKQLDDELQNLSVIKSGKATGPDFPGWEDALKTKMENISQSASNVADSIIDKAKYEPSGVAEEDKALEELKDAAADVAGTLRLVTYPNFKKILTLDKNIAVEAAAALADTNTVTRKKALALVREKALAEVRRIRTEMDAHPALKVYRGNPFSNKSWDGFASALHGFDVDVLTKLQPA</sequence>
<evidence type="ECO:0000256" key="1">
    <source>
        <dbReference type="SAM" id="Coils"/>
    </source>
</evidence>
<protein>
    <submittedName>
        <fullName evidence="2">Uncharacterized protein</fullName>
    </submittedName>
</protein>